<dbReference type="Pfam" id="PF00196">
    <property type="entry name" value="GerE"/>
    <property type="match status" value="1"/>
</dbReference>
<dbReference type="PROSITE" id="PS50043">
    <property type="entry name" value="HTH_LUXR_2"/>
    <property type="match status" value="1"/>
</dbReference>
<dbReference type="GO" id="GO:0003677">
    <property type="term" value="F:DNA binding"/>
    <property type="evidence" value="ECO:0007669"/>
    <property type="project" value="UniProtKB-KW"/>
</dbReference>
<dbReference type="GO" id="GO:0000160">
    <property type="term" value="P:phosphorelay signal transduction system"/>
    <property type="evidence" value="ECO:0007669"/>
    <property type="project" value="InterPro"/>
</dbReference>
<dbReference type="InterPro" id="IPR039420">
    <property type="entry name" value="WalR-like"/>
</dbReference>
<organism evidence="6 7">
    <name type="scientific">Ideonella dechloratans</name>
    <dbReference type="NCBI Taxonomy" id="36863"/>
    <lineage>
        <taxon>Bacteria</taxon>
        <taxon>Pseudomonadati</taxon>
        <taxon>Pseudomonadota</taxon>
        <taxon>Betaproteobacteria</taxon>
        <taxon>Burkholderiales</taxon>
        <taxon>Sphaerotilaceae</taxon>
        <taxon>Ideonella</taxon>
    </lineage>
</organism>
<evidence type="ECO:0000259" key="4">
    <source>
        <dbReference type="PROSITE" id="PS50043"/>
    </source>
</evidence>
<keyword evidence="7" id="KW-1185">Reference proteome</keyword>
<dbReference type="PRINTS" id="PR00038">
    <property type="entry name" value="HTHLUXR"/>
</dbReference>
<dbReference type="Pfam" id="PF00072">
    <property type="entry name" value="Response_reg"/>
    <property type="match status" value="1"/>
</dbReference>
<dbReference type="InterPro" id="IPR011006">
    <property type="entry name" value="CheY-like_superfamily"/>
</dbReference>
<evidence type="ECO:0000313" key="7">
    <source>
        <dbReference type="Proteomes" id="UP000430120"/>
    </source>
</evidence>
<feature type="modified residue" description="4-aspartylphosphate" evidence="3">
    <location>
        <position position="54"/>
    </location>
</feature>
<dbReference type="InterPro" id="IPR058245">
    <property type="entry name" value="NreC/VraR/RcsB-like_REC"/>
</dbReference>
<dbReference type="InterPro" id="IPR001789">
    <property type="entry name" value="Sig_transdc_resp-reg_receiver"/>
</dbReference>
<dbReference type="SUPFAM" id="SSF52172">
    <property type="entry name" value="CheY-like"/>
    <property type="match status" value="1"/>
</dbReference>
<evidence type="ECO:0000256" key="3">
    <source>
        <dbReference type="PROSITE-ProRule" id="PRU00169"/>
    </source>
</evidence>
<dbReference type="PROSITE" id="PS50110">
    <property type="entry name" value="RESPONSE_REGULATORY"/>
    <property type="match status" value="1"/>
</dbReference>
<comment type="caution">
    <text evidence="6">The sequence shown here is derived from an EMBL/GenBank/DDBJ whole genome shotgun (WGS) entry which is preliminary data.</text>
</comment>
<dbReference type="Proteomes" id="UP000430120">
    <property type="component" value="Unassembled WGS sequence"/>
</dbReference>
<gene>
    <name evidence="6" type="ORF">F7Q92_05780</name>
</gene>
<dbReference type="InterPro" id="IPR000792">
    <property type="entry name" value="Tscrpt_reg_LuxR_C"/>
</dbReference>
<keyword evidence="2" id="KW-0238">DNA-binding</keyword>
<dbReference type="CDD" id="cd17535">
    <property type="entry name" value="REC_NarL-like"/>
    <property type="match status" value="1"/>
</dbReference>
<reference evidence="6 7" key="1">
    <citation type="submission" date="2019-09" db="EMBL/GenBank/DDBJ databases">
        <title>Draft genome sequences of 48 bacterial type strains from the CCUG.</title>
        <authorList>
            <person name="Tunovic T."/>
            <person name="Pineiro-Iglesias B."/>
            <person name="Unosson C."/>
            <person name="Inganas E."/>
            <person name="Ohlen M."/>
            <person name="Cardew S."/>
            <person name="Jensie-Markopoulos S."/>
            <person name="Salva-Serra F."/>
            <person name="Jaen-Luchoro D."/>
            <person name="Karlsson R."/>
            <person name="Svensson-Stadler L."/>
            <person name="Chun J."/>
            <person name="Moore E."/>
        </authorList>
    </citation>
    <scope>NUCLEOTIDE SEQUENCE [LARGE SCALE GENOMIC DNA]</scope>
    <source>
        <strain evidence="6 7">CCUG 30977</strain>
    </source>
</reference>
<dbReference type="AlphaFoldDB" id="A0A643FHF2"/>
<dbReference type="GO" id="GO:0006355">
    <property type="term" value="P:regulation of DNA-templated transcription"/>
    <property type="evidence" value="ECO:0007669"/>
    <property type="project" value="InterPro"/>
</dbReference>
<dbReference type="OrthoDB" id="9816469at2"/>
<dbReference type="EMBL" id="VZPB01000009">
    <property type="protein sequence ID" value="KAB0583979.1"/>
    <property type="molecule type" value="Genomic_DNA"/>
</dbReference>
<dbReference type="CDD" id="cd06170">
    <property type="entry name" value="LuxR_C_like"/>
    <property type="match status" value="1"/>
</dbReference>
<evidence type="ECO:0000313" key="6">
    <source>
        <dbReference type="EMBL" id="KAB0583979.1"/>
    </source>
</evidence>
<dbReference type="SMART" id="SM00448">
    <property type="entry name" value="REC"/>
    <property type="match status" value="1"/>
</dbReference>
<dbReference type="RefSeq" id="WP_022982110.1">
    <property type="nucleotide sequence ID" value="NZ_CP088082.1"/>
</dbReference>
<dbReference type="SUPFAM" id="SSF46894">
    <property type="entry name" value="C-terminal effector domain of the bipartite response regulators"/>
    <property type="match status" value="1"/>
</dbReference>
<evidence type="ECO:0000256" key="2">
    <source>
        <dbReference type="ARBA" id="ARBA00023125"/>
    </source>
</evidence>
<sequence length="210" mass="23098">MIRVAIVDDHAIVRTGLRQFLSEEVDLRVTGEAANGREALDLVRQGEVDVMLMDLSMPDQSGVDALAAIKARAPELPVLILSGFPETHYATTLLRQGAAGYLNKECDPEEIAKAIRTVHLGRRYITPAVAELLADNLNGAGDRPPHEQLSEREFQVFLRLAKGETISAMADSMALSVKTVSTYRTRVMEKLKLSSNSDLTYYAMKNGLIQ</sequence>
<dbReference type="PANTHER" id="PTHR43214:SF43">
    <property type="entry name" value="TWO-COMPONENT RESPONSE REGULATOR"/>
    <property type="match status" value="1"/>
</dbReference>
<name>A0A643FHF2_IDEDE</name>
<proteinExistence type="predicted"/>
<evidence type="ECO:0000256" key="1">
    <source>
        <dbReference type="ARBA" id="ARBA00022553"/>
    </source>
</evidence>
<accession>A0A643FHF2</accession>
<dbReference type="SMART" id="SM00421">
    <property type="entry name" value="HTH_LUXR"/>
    <property type="match status" value="1"/>
</dbReference>
<protein>
    <submittedName>
        <fullName evidence="6">Response regulator transcription factor</fullName>
    </submittedName>
</protein>
<dbReference type="Gene3D" id="3.40.50.2300">
    <property type="match status" value="1"/>
</dbReference>
<dbReference type="PANTHER" id="PTHR43214">
    <property type="entry name" value="TWO-COMPONENT RESPONSE REGULATOR"/>
    <property type="match status" value="1"/>
</dbReference>
<evidence type="ECO:0000259" key="5">
    <source>
        <dbReference type="PROSITE" id="PS50110"/>
    </source>
</evidence>
<keyword evidence="1 3" id="KW-0597">Phosphoprotein</keyword>
<feature type="domain" description="HTH luxR-type" evidence="4">
    <location>
        <begin position="142"/>
        <end position="207"/>
    </location>
</feature>
<dbReference type="InterPro" id="IPR016032">
    <property type="entry name" value="Sig_transdc_resp-reg_C-effctor"/>
</dbReference>
<feature type="domain" description="Response regulatory" evidence="5">
    <location>
        <begin position="3"/>
        <end position="119"/>
    </location>
</feature>